<dbReference type="Pfam" id="PF12708">
    <property type="entry name" value="Pect-lyase_RHGA_epim"/>
    <property type="match status" value="2"/>
</dbReference>
<reference evidence="6 7" key="1">
    <citation type="submission" date="2015-11" db="EMBL/GenBank/DDBJ databases">
        <title>Aspergillus lentulus strain IFM 54703T.</title>
        <authorList>
            <person name="Kusuya Y."/>
            <person name="Sakai K."/>
            <person name="Kamei K."/>
            <person name="Takahashi H."/>
            <person name="Yaguchi T."/>
        </authorList>
    </citation>
    <scope>NUCLEOTIDE SEQUENCE [LARGE SCALE GENOMIC DNA]</scope>
    <source>
        <strain evidence="6 7">IFM 54703</strain>
    </source>
</reference>
<dbReference type="SUPFAM" id="SSF51126">
    <property type="entry name" value="Pectin lyase-like"/>
    <property type="match status" value="2"/>
</dbReference>
<feature type="domain" description="Rhamnogalacturonase A/B/Epimerase-like pectate lyase" evidence="5">
    <location>
        <begin position="170"/>
        <end position="410"/>
    </location>
</feature>
<comment type="caution">
    <text evidence="6">The sequence shown here is derived from an EMBL/GenBank/DDBJ whole genome shotgun (WGS) entry which is preliminary data.</text>
</comment>
<dbReference type="FunFam" id="2.160.20.10:FF:000049">
    <property type="entry name" value="Putative exo-beta-1,3-glucanase"/>
    <property type="match status" value="1"/>
</dbReference>
<organism evidence="6 7">
    <name type="scientific">Aspergillus lentulus</name>
    <dbReference type="NCBI Taxonomy" id="293939"/>
    <lineage>
        <taxon>Eukaryota</taxon>
        <taxon>Fungi</taxon>
        <taxon>Dikarya</taxon>
        <taxon>Ascomycota</taxon>
        <taxon>Pezizomycotina</taxon>
        <taxon>Eurotiomycetes</taxon>
        <taxon>Eurotiomycetidae</taxon>
        <taxon>Eurotiales</taxon>
        <taxon>Aspergillaceae</taxon>
        <taxon>Aspergillus</taxon>
        <taxon>Aspergillus subgen. Fumigati</taxon>
    </lineage>
</organism>
<feature type="signal peptide" evidence="4">
    <location>
        <begin position="1"/>
        <end position="22"/>
    </location>
</feature>
<evidence type="ECO:0000313" key="6">
    <source>
        <dbReference type="EMBL" id="GAQ02996.1"/>
    </source>
</evidence>
<dbReference type="EMBL" id="BCLY01000001">
    <property type="protein sequence ID" value="GAQ02996.1"/>
    <property type="molecule type" value="Genomic_DNA"/>
</dbReference>
<dbReference type="CDD" id="cd23668">
    <property type="entry name" value="GH55_beta13glucanase-like"/>
    <property type="match status" value="1"/>
</dbReference>
<dbReference type="Gene3D" id="3.20.20.190">
    <property type="entry name" value="Phosphatidylinositol (PI) phosphodiesterase"/>
    <property type="match status" value="1"/>
</dbReference>
<evidence type="ECO:0000256" key="3">
    <source>
        <dbReference type="ARBA" id="ARBA00022729"/>
    </source>
</evidence>
<dbReference type="InterPro" id="IPR017946">
    <property type="entry name" value="PLC-like_Pdiesterase_TIM-brl"/>
</dbReference>
<keyword evidence="3 4" id="KW-0732">Signal</keyword>
<accession>A0AAN4PBJ6</accession>
<dbReference type="PANTHER" id="PTHR33928">
    <property type="entry name" value="POLYGALACTURONASE QRT3"/>
    <property type="match status" value="1"/>
</dbReference>
<feature type="domain" description="Rhamnogalacturonase A/B/Epimerase-like pectate lyase" evidence="5">
    <location>
        <begin position="543"/>
        <end position="655"/>
    </location>
</feature>
<dbReference type="GO" id="GO:0006629">
    <property type="term" value="P:lipid metabolic process"/>
    <property type="evidence" value="ECO:0007669"/>
    <property type="project" value="InterPro"/>
</dbReference>
<dbReference type="InterPro" id="IPR012334">
    <property type="entry name" value="Pectin_lyas_fold"/>
</dbReference>
<sequence length="1433" mass="155485">MAAHTALTLFLLIFLHVQYSLSSGIPVHAVRKPAVAALQAHGIHIPPRVINATQAQIDQAYAIVKASIAQAAKLNEARVKNPARNTYKLAPGTIIKRDSNDTQTGIGQPPPLLNITTEIANAAALIAEIQALNTANASRTVLTRRSSFWMENISRKGTVPWGNIDGFQVFRNVKDFGAVGDGIHDDTEAIKTAIMAASSGNRKSARCGAGCYGSSTQNAIVYFPQGTYLVSSTIDVVFGTQLIGDATNWPTIKAAPSFVGMGVLATDEYVPNGGNGADGNAKEWYINTASFYRQIRNFKIDIRASSQDAYICAIHYQVAQATSLQYVELISTSPSDNPATTQQGIFAENGSGGQMSDLTFTGGNFGLYGGSQQFTAQRLTFKGCKTGVQLIWDWGWTWKSIEMDGVGTGFRLISEDGTGNIGSVYVMDTKFTNVATAILTKPASKDPGTGTTGITLDNVAFSNVQHYVFDTNGKEYVEGAPSSVDTWTLGPVYFRGTTRDVSLGYSFTTPRKSPLVGTSNGLPKSPFFERAKPQYEDLDASAFVHVKDHGCKGDGSTDDTAAFQAVLDAYGNSGSVIFVDAGTYILTDTVTVPPGTRIVGEAWSQLAASGSKFSSIKYPHVMFRVGDKGFVGSVEIQDLLFTTKGATPGAILIEWNLLADKQGSAGMWDCHTRLGGATGTELTPSECPPSTTGTDSGCSAGSLMMHITSTGSAYLENVWLWVADHMTDDPNWTDDGNDMVQNSIYNARGFLIESTAATWLYGTASEHSVYYQYNINNAKYLFAGMIQTESPYYQPTPTPPAPFADAVGVFRGDPSFSCQAGEAGCDESWAVMIQNSEDVFIAGAGLYSWFSTYSQTCVDSSNCQKTLVYMDTNKDVIIHNLITIGATNMITSDGSTIPSKDNLAVKSHPYWSQLTVFYPIQNTPDPCKASNGISTWHGDMPEGEFFPGPDGAGWPGTKDEALITYVTLVNGCPHDFTLTSKHSYQMPTFDFDTVPSGASRQNKQEYQQDGAKIFVDDKGEAYYSITDTDDTFQLQARTNSESDHRMREVYYFDNFATDDVTKNSSFELMDRGGHRAFNLIITGSERYGHYWTSVNPPVAWMHAILDVIGERKLRHVSMIGSHDAGISKRNGGTAFADADNSQTQKLNISGQLGAGSRFFDIRPVVGNGGQYLAGHYNLPSSVPQGINGEYLTDIVDEINGFTATNGELIILHISHAYNTDEGYRDMNNDEFNKVFDIMQGLTHRCGGLDGDLTDKTINDFIGDGNACVLIISDGGTARPAEGIYNTGSSFGWDGEGHWSNTDSISDMASDQLSYLASHRNIIQDDGKRLDKFMVMQWILTLEGLENAPGTGPDDHSISIESFATRMPYDALFWKAWNAFTPWSYPNVVLLDYVGDLQQLYDDQPVGKELITFAMAMNLAIASKNCYVGGGTIY</sequence>
<dbReference type="SUPFAM" id="SSF51695">
    <property type="entry name" value="PLC-like phosphodiesterases"/>
    <property type="match status" value="1"/>
</dbReference>
<evidence type="ECO:0000256" key="1">
    <source>
        <dbReference type="ARBA" id="ARBA00004613"/>
    </source>
</evidence>
<dbReference type="Proteomes" id="UP000051487">
    <property type="component" value="Unassembled WGS sequence"/>
</dbReference>
<feature type="chain" id="PRO_5043018990" evidence="4">
    <location>
        <begin position="23"/>
        <end position="1433"/>
    </location>
</feature>
<dbReference type="InterPro" id="IPR039279">
    <property type="entry name" value="QRT3-like"/>
</dbReference>
<dbReference type="Gene3D" id="2.160.20.10">
    <property type="entry name" value="Single-stranded right-handed beta-helix, Pectin lyase-like"/>
    <property type="match status" value="2"/>
</dbReference>
<dbReference type="InterPro" id="IPR024535">
    <property type="entry name" value="RHGA/B-epi-like_pectate_lyase"/>
</dbReference>
<evidence type="ECO:0000256" key="4">
    <source>
        <dbReference type="SAM" id="SignalP"/>
    </source>
</evidence>
<proteinExistence type="predicted"/>
<comment type="subcellular location">
    <subcellularLocation>
        <location evidence="1">Secreted</location>
    </subcellularLocation>
</comment>
<keyword evidence="2" id="KW-0964">Secreted</keyword>
<name>A0AAN4PBJ6_ASPLE</name>
<dbReference type="GO" id="GO:0004650">
    <property type="term" value="F:polygalacturonase activity"/>
    <property type="evidence" value="ECO:0007669"/>
    <property type="project" value="InterPro"/>
</dbReference>
<dbReference type="GO" id="GO:0008081">
    <property type="term" value="F:phosphoric diester hydrolase activity"/>
    <property type="evidence" value="ECO:0007669"/>
    <property type="project" value="InterPro"/>
</dbReference>
<dbReference type="GO" id="GO:0005576">
    <property type="term" value="C:extracellular region"/>
    <property type="evidence" value="ECO:0007669"/>
    <property type="project" value="UniProtKB-SubCell"/>
</dbReference>
<dbReference type="PANTHER" id="PTHR33928:SF2">
    <property type="entry name" value="PECTATE LYASE SUPERFAMILY PROTEIN DOMAIN-CONTAINING PROTEIN-RELATED"/>
    <property type="match status" value="1"/>
</dbReference>
<evidence type="ECO:0000259" key="5">
    <source>
        <dbReference type="Pfam" id="PF12708"/>
    </source>
</evidence>
<protein>
    <submittedName>
        <fullName evidence="6">Glucan 1,3-beta-glucosidase</fullName>
    </submittedName>
</protein>
<gene>
    <name evidence="6" type="ORF">ALT_0317</name>
</gene>
<dbReference type="InterPro" id="IPR011050">
    <property type="entry name" value="Pectin_lyase_fold/virulence"/>
</dbReference>
<evidence type="ECO:0000313" key="7">
    <source>
        <dbReference type="Proteomes" id="UP000051487"/>
    </source>
</evidence>
<evidence type="ECO:0000256" key="2">
    <source>
        <dbReference type="ARBA" id="ARBA00022525"/>
    </source>
</evidence>